<dbReference type="SMART" id="SM00065">
    <property type="entry name" value="GAF"/>
    <property type="match status" value="1"/>
</dbReference>
<name>A0ABR7Z437_9PSED</name>
<dbReference type="Pfam" id="PF00563">
    <property type="entry name" value="EAL"/>
    <property type="match status" value="1"/>
</dbReference>
<dbReference type="PANTHER" id="PTHR33121">
    <property type="entry name" value="CYCLIC DI-GMP PHOSPHODIESTERASE PDEF"/>
    <property type="match status" value="1"/>
</dbReference>
<proteinExistence type="predicted"/>
<dbReference type="SMART" id="SM00267">
    <property type="entry name" value="GGDEF"/>
    <property type="match status" value="1"/>
</dbReference>
<dbReference type="RefSeq" id="WP_190422154.1">
    <property type="nucleotide sequence ID" value="NZ_JAAOCA010000019.1"/>
</dbReference>
<feature type="domain" description="EAL" evidence="1">
    <location>
        <begin position="335"/>
        <end position="589"/>
    </location>
</feature>
<dbReference type="CDD" id="cd01948">
    <property type="entry name" value="EAL"/>
    <property type="match status" value="1"/>
</dbReference>
<dbReference type="Gene3D" id="3.20.20.450">
    <property type="entry name" value="EAL domain"/>
    <property type="match status" value="1"/>
</dbReference>
<evidence type="ECO:0000313" key="2">
    <source>
        <dbReference type="EMBL" id="MBD1600108.1"/>
    </source>
</evidence>
<reference evidence="2 3" key="1">
    <citation type="journal article" date="2020" name="Insects">
        <title>Bacteria Belonging to Pseudomonas typographi sp. nov. from the Bark Beetle Ips typographus Have Genomic Potential to Aid in the Host Ecology.</title>
        <authorList>
            <person name="Peral-Aranega E."/>
            <person name="Saati-Santamaria Z."/>
            <person name="Kolarik M."/>
            <person name="Rivas R."/>
            <person name="Garcia-Fraile P."/>
        </authorList>
    </citation>
    <scope>NUCLEOTIDE SEQUENCE [LARGE SCALE GENOMIC DNA]</scope>
    <source>
        <strain evidence="2 3">CA3A</strain>
    </source>
</reference>
<dbReference type="InterPro" id="IPR029787">
    <property type="entry name" value="Nucleotide_cyclase"/>
</dbReference>
<gene>
    <name evidence="2" type="ORF">HAQ05_15540</name>
</gene>
<dbReference type="SMART" id="SM00052">
    <property type="entry name" value="EAL"/>
    <property type="match status" value="1"/>
</dbReference>
<evidence type="ECO:0000313" key="3">
    <source>
        <dbReference type="Proteomes" id="UP000805841"/>
    </source>
</evidence>
<dbReference type="InterPro" id="IPR003018">
    <property type="entry name" value="GAF"/>
</dbReference>
<dbReference type="InterPro" id="IPR000160">
    <property type="entry name" value="GGDEF_dom"/>
</dbReference>
<accession>A0ABR7Z437</accession>
<dbReference type="Gene3D" id="3.30.70.270">
    <property type="match status" value="1"/>
</dbReference>
<dbReference type="InterPro" id="IPR001633">
    <property type="entry name" value="EAL_dom"/>
</dbReference>
<dbReference type="InterPro" id="IPR035919">
    <property type="entry name" value="EAL_sf"/>
</dbReference>
<evidence type="ECO:0000259" key="1">
    <source>
        <dbReference type="PROSITE" id="PS50883"/>
    </source>
</evidence>
<dbReference type="EMBL" id="JAAOCA010000019">
    <property type="protein sequence ID" value="MBD1600108.1"/>
    <property type="molecule type" value="Genomic_DNA"/>
</dbReference>
<comment type="caution">
    <text evidence="2">The sequence shown here is derived from an EMBL/GenBank/DDBJ whole genome shotgun (WGS) entry which is preliminary data.</text>
</comment>
<organism evidence="2 3">
    <name type="scientific">Pseudomonas typographi</name>
    <dbReference type="NCBI Taxonomy" id="2715964"/>
    <lineage>
        <taxon>Bacteria</taxon>
        <taxon>Pseudomonadati</taxon>
        <taxon>Pseudomonadota</taxon>
        <taxon>Gammaproteobacteria</taxon>
        <taxon>Pseudomonadales</taxon>
        <taxon>Pseudomonadaceae</taxon>
        <taxon>Pseudomonas</taxon>
    </lineage>
</organism>
<dbReference type="PANTHER" id="PTHR33121:SF19">
    <property type="entry name" value="CYCLIC DI-GMP PHOSPHODIESTERASE PA2567"/>
    <property type="match status" value="1"/>
</dbReference>
<dbReference type="Pfam" id="PF01590">
    <property type="entry name" value="GAF"/>
    <property type="match status" value="1"/>
</dbReference>
<dbReference type="SUPFAM" id="SSF141868">
    <property type="entry name" value="EAL domain-like"/>
    <property type="match status" value="1"/>
</dbReference>
<dbReference type="PROSITE" id="PS50883">
    <property type="entry name" value="EAL"/>
    <property type="match status" value="1"/>
</dbReference>
<sequence>MARGAPTPFNEAQRLGRVADLCLLDPEPDPVLDQLVSTVSLHFNVPIALVSIVGEHRQWFRAGTGLCQQGTARDISFCAHAILSGDVMQVCDAQLDDRFRENPLVTGAPNIRFYAAAPLTTEDGLGLGSLCIIDTQPRPRLSAHDAQMLRHFAQLAMLRLSGLRHASYLDGPTGLFNRLRLEQDITAVLPAGDHCLAVVDMLSPSFLNDIVKALGYSFSQELVGVMHGALKAHLPAHTTLYKVSPTRFGFLLPPHVRESPEVIFQRLVSAFEAPLLCRNIPIQPQAGVGAIRLQLGDDVEKDWLRLVVSAADEARAKGTGWRWYEPHLDLAQQRAFLLLGSLAEAVRTANQLHLVYQPRIEVATGRVVTVEALLRWQHPVLGPVSPTEFVPLAEKTALIRPLSLWVLREAVQQAARWQRQGHRFKVAINVSAPDLGSPAFIDLLLDLLAQHQVEPKGFEVEFTESALSDNPSMVRAQLERLRAIGMDVAIDDFGSGYSNWAYLRELPATTVKLDRSLVQNAAHDIKDHRLIEAIVDLARRVGYRVVAEGIETEQVYQAMCEMGCQEAQGFLLARPMNTTLLERWLQHERPGVTRYLRALNR</sequence>
<keyword evidence="3" id="KW-1185">Reference proteome</keyword>
<dbReference type="SUPFAM" id="SSF55073">
    <property type="entry name" value="Nucleotide cyclase"/>
    <property type="match status" value="1"/>
</dbReference>
<dbReference type="Gene3D" id="3.30.450.40">
    <property type="match status" value="1"/>
</dbReference>
<dbReference type="InterPro" id="IPR029016">
    <property type="entry name" value="GAF-like_dom_sf"/>
</dbReference>
<protein>
    <submittedName>
        <fullName evidence="2">GGDEF and EAL domain-containing protein</fullName>
    </submittedName>
</protein>
<dbReference type="InterPro" id="IPR050706">
    <property type="entry name" value="Cyclic-di-GMP_PDE-like"/>
</dbReference>
<dbReference type="Proteomes" id="UP000805841">
    <property type="component" value="Unassembled WGS sequence"/>
</dbReference>
<dbReference type="InterPro" id="IPR043128">
    <property type="entry name" value="Rev_trsase/Diguanyl_cyclase"/>
</dbReference>
<dbReference type="SUPFAM" id="SSF55781">
    <property type="entry name" value="GAF domain-like"/>
    <property type="match status" value="1"/>
</dbReference>